<dbReference type="PANTHER" id="PTHR33755">
    <property type="entry name" value="TOXIN PARE1-RELATED"/>
    <property type="match status" value="1"/>
</dbReference>
<dbReference type="PANTHER" id="PTHR33755:SF6">
    <property type="entry name" value="PLASMID STABILIZATION SYSTEM PROTEIN"/>
    <property type="match status" value="1"/>
</dbReference>
<evidence type="ECO:0000256" key="1">
    <source>
        <dbReference type="ARBA" id="ARBA00006226"/>
    </source>
</evidence>
<protein>
    <submittedName>
        <fullName evidence="3">Type II toxin-antitoxin system RelE/ParE family toxin</fullName>
    </submittedName>
</protein>
<keyword evidence="4" id="KW-1185">Reference proteome</keyword>
<accession>A0ABU8H4Y4</accession>
<organism evidence="3 4">
    <name type="scientific">Sphingomonas kyungheensis</name>
    <dbReference type="NCBI Taxonomy" id="1069987"/>
    <lineage>
        <taxon>Bacteria</taxon>
        <taxon>Pseudomonadati</taxon>
        <taxon>Pseudomonadota</taxon>
        <taxon>Alphaproteobacteria</taxon>
        <taxon>Sphingomonadales</taxon>
        <taxon>Sphingomonadaceae</taxon>
        <taxon>Sphingomonas</taxon>
    </lineage>
</organism>
<dbReference type="Gene3D" id="3.30.2310.20">
    <property type="entry name" value="RelE-like"/>
    <property type="match status" value="1"/>
</dbReference>
<dbReference type="InterPro" id="IPR007712">
    <property type="entry name" value="RelE/ParE_toxin"/>
</dbReference>
<dbReference type="EMBL" id="JBBBDM010000006">
    <property type="protein sequence ID" value="MEI5688047.1"/>
    <property type="molecule type" value="Genomic_DNA"/>
</dbReference>
<keyword evidence="2" id="KW-1277">Toxin-antitoxin system</keyword>
<evidence type="ECO:0000256" key="2">
    <source>
        <dbReference type="ARBA" id="ARBA00022649"/>
    </source>
</evidence>
<dbReference type="Pfam" id="PF05016">
    <property type="entry name" value="ParE_toxin"/>
    <property type="match status" value="1"/>
</dbReference>
<dbReference type="InterPro" id="IPR035093">
    <property type="entry name" value="RelE/ParE_toxin_dom_sf"/>
</dbReference>
<name>A0ABU8H4Y4_9SPHN</name>
<gene>
    <name evidence="3" type="ORF">V8201_13235</name>
</gene>
<evidence type="ECO:0000313" key="4">
    <source>
        <dbReference type="Proteomes" id="UP001367771"/>
    </source>
</evidence>
<sequence length="91" mass="10266">MSARAARDLRTIGDYIARDDRARAVCFVRRLHAECLAIGDLPFGYPLVEGRQHQQVRRCGHSGYVILYTVTDDAVVILHIVHSARDYGDLL</sequence>
<comment type="similarity">
    <text evidence="1">Belongs to the RelE toxin family.</text>
</comment>
<reference evidence="3 4" key="1">
    <citation type="journal article" date="2013" name="Int. J. Syst. Evol. Microbiol.">
        <title>Sphingomonas kyungheensis sp. nov., a bacterium with ginsenoside-converting activity isolated from soil of a ginseng field.</title>
        <authorList>
            <person name="Son H.M."/>
            <person name="Yang J.E."/>
            <person name="Park Y."/>
            <person name="Han C.K."/>
            <person name="Kim S.G."/>
            <person name="Kook M."/>
            <person name="Yi T.H."/>
        </authorList>
    </citation>
    <scope>NUCLEOTIDE SEQUENCE [LARGE SCALE GENOMIC DNA]</scope>
    <source>
        <strain evidence="3 4">LMG 26582</strain>
    </source>
</reference>
<dbReference type="InterPro" id="IPR051803">
    <property type="entry name" value="TA_system_RelE-like_toxin"/>
</dbReference>
<evidence type="ECO:0000313" key="3">
    <source>
        <dbReference type="EMBL" id="MEI5688047.1"/>
    </source>
</evidence>
<proteinExistence type="inferred from homology"/>
<dbReference type="Proteomes" id="UP001367771">
    <property type="component" value="Unassembled WGS sequence"/>
</dbReference>
<comment type="caution">
    <text evidence="3">The sequence shown here is derived from an EMBL/GenBank/DDBJ whole genome shotgun (WGS) entry which is preliminary data.</text>
</comment>